<reference evidence="1 2" key="1">
    <citation type="submission" date="2019-01" db="EMBL/GenBank/DDBJ databases">
        <title>Genome Assembly of Collichthys lucidus.</title>
        <authorList>
            <person name="Cai M."/>
            <person name="Xiao S."/>
        </authorList>
    </citation>
    <scope>NUCLEOTIDE SEQUENCE [LARGE SCALE GENOMIC DNA]</scope>
    <source>
        <strain evidence="1">JT15FE1705JMU</strain>
        <tissue evidence="1">Muscle</tissue>
    </source>
</reference>
<name>A0A4U5VTG0_COLLU</name>
<proteinExistence type="predicted"/>
<dbReference type="PANTHER" id="PTHR12505">
    <property type="entry name" value="PHD FINGER TRANSCRIPTION FACTOR"/>
    <property type="match status" value="1"/>
</dbReference>
<dbReference type="AlphaFoldDB" id="A0A4U5VTG0"/>
<dbReference type="Proteomes" id="UP000298787">
    <property type="component" value="Chromosome 23"/>
</dbReference>
<dbReference type="EMBL" id="CM014100">
    <property type="protein sequence ID" value="TKS92003.1"/>
    <property type="molecule type" value="Genomic_DNA"/>
</dbReference>
<dbReference type="STRING" id="240159.A0A4U5VTG0"/>
<evidence type="ECO:0000313" key="1">
    <source>
        <dbReference type="EMBL" id="TKS92003.1"/>
    </source>
</evidence>
<keyword evidence="2" id="KW-1185">Reference proteome</keyword>
<gene>
    <name evidence="1" type="ORF">D9C73_025796</name>
</gene>
<accession>A0A4U5VTG0</accession>
<dbReference type="InterPro" id="IPR052429">
    <property type="entry name" value="BAH_domain_protein"/>
</dbReference>
<evidence type="ECO:0000313" key="2">
    <source>
        <dbReference type="Proteomes" id="UP000298787"/>
    </source>
</evidence>
<organism evidence="1 2">
    <name type="scientific">Collichthys lucidus</name>
    <name type="common">Big head croaker</name>
    <name type="synonym">Sciaena lucida</name>
    <dbReference type="NCBI Taxonomy" id="240159"/>
    <lineage>
        <taxon>Eukaryota</taxon>
        <taxon>Metazoa</taxon>
        <taxon>Chordata</taxon>
        <taxon>Craniata</taxon>
        <taxon>Vertebrata</taxon>
        <taxon>Euteleostomi</taxon>
        <taxon>Actinopterygii</taxon>
        <taxon>Neopterygii</taxon>
        <taxon>Teleostei</taxon>
        <taxon>Neoteleostei</taxon>
        <taxon>Acanthomorphata</taxon>
        <taxon>Eupercaria</taxon>
        <taxon>Sciaenidae</taxon>
        <taxon>Collichthys</taxon>
    </lineage>
</organism>
<protein>
    <submittedName>
        <fullName evidence="1">BAH and coiled-coil domain-containing protein 1</fullName>
    </submittedName>
</protein>
<dbReference type="PANTHER" id="PTHR12505:SF25">
    <property type="entry name" value="BAH AND COILED-COIL DOMAIN-CONTAINING PROTEIN 1-LIKE ISOFORM X1"/>
    <property type="match status" value="1"/>
</dbReference>
<sequence>MEGRDFAAPAHLLSERGALVHRAASRIAPSGHSSVQHAGHFPPGKYYPSHIPMAPHSDKSGGWSVLRAQRNYLAARHPEGVKNLRLSFPSKSNHFVNLAERNSKSSAKQSENLGLLSDSFVDCCEMTRFRRDVTGVPLNSGDRHPHYTVWHGATEPLPRAWGVYTGQTQRRPTGESDGQGNTFLYRNFRALDFKTFSSIFKLNTRK</sequence>